<dbReference type="Proteomes" id="UP000292958">
    <property type="component" value="Unassembled WGS sequence"/>
</dbReference>
<organism evidence="1 2">
    <name type="scientific">Edaphobacter modestus</name>
    <dbReference type="NCBI Taxonomy" id="388466"/>
    <lineage>
        <taxon>Bacteria</taxon>
        <taxon>Pseudomonadati</taxon>
        <taxon>Acidobacteriota</taxon>
        <taxon>Terriglobia</taxon>
        <taxon>Terriglobales</taxon>
        <taxon>Acidobacteriaceae</taxon>
        <taxon>Edaphobacter</taxon>
    </lineage>
</organism>
<dbReference type="OrthoDB" id="123428at2"/>
<proteinExistence type="predicted"/>
<protein>
    <submittedName>
        <fullName evidence="1">Uncharacterized protein</fullName>
    </submittedName>
</protein>
<gene>
    <name evidence="1" type="ORF">BDD14_6675</name>
</gene>
<dbReference type="EMBL" id="SHKW01000008">
    <property type="protein sequence ID" value="RZU29080.1"/>
    <property type="molecule type" value="Genomic_DNA"/>
</dbReference>
<evidence type="ECO:0000313" key="2">
    <source>
        <dbReference type="Proteomes" id="UP000292958"/>
    </source>
</evidence>
<name>A0A4Q7XXP4_9BACT</name>
<sequence length="124" mass="14652">MLDQITLLSEAEPFSLNQAQPTDHEEAVMLAIIRDMNSPTDKRPLQCVTFKQPLPEYFRLKEVCQRWKLKYTNVIRIFLRMAIHILESPNGQLLELLEKHRESEIEKERLRKEAHAKRFAEIPA</sequence>
<dbReference type="RefSeq" id="WP_130425562.1">
    <property type="nucleotide sequence ID" value="NZ_SHKW01000008.1"/>
</dbReference>
<accession>A0A4Q7XXP4</accession>
<keyword evidence="2" id="KW-1185">Reference proteome</keyword>
<reference evidence="1 2" key="1">
    <citation type="submission" date="2019-02" db="EMBL/GenBank/DDBJ databases">
        <title>Genomic Encyclopedia of Archaeal and Bacterial Type Strains, Phase II (KMG-II): from individual species to whole genera.</title>
        <authorList>
            <person name="Goeker M."/>
        </authorList>
    </citation>
    <scope>NUCLEOTIDE SEQUENCE [LARGE SCALE GENOMIC DNA]</scope>
    <source>
        <strain evidence="1 2">DSM 18101</strain>
    </source>
</reference>
<evidence type="ECO:0000313" key="1">
    <source>
        <dbReference type="EMBL" id="RZU29080.1"/>
    </source>
</evidence>
<dbReference type="AlphaFoldDB" id="A0A4Q7XXP4"/>
<comment type="caution">
    <text evidence="1">The sequence shown here is derived from an EMBL/GenBank/DDBJ whole genome shotgun (WGS) entry which is preliminary data.</text>
</comment>